<dbReference type="SUPFAM" id="SSF53474">
    <property type="entry name" value="alpha/beta-Hydrolases"/>
    <property type="match status" value="1"/>
</dbReference>
<dbReference type="Proteomes" id="UP001500839">
    <property type="component" value="Unassembled WGS sequence"/>
</dbReference>
<feature type="signal peptide" evidence="1">
    <location>
        <begin position="1"/>
        <end position="37"/>
    </location>
</feature>
<dbReference type="InterPro" id="IPR000073">
    <property type="entry name" value="AB_hydrolase_1"/>
</dbReference>
<dbReference type="Pfam" id="PF00561">
    <property type="entry name" value="Abhydrolase_1"/>
    <property type="match status" value="1"/>
</dbReference>
<dbReference type="Gene3D" id="3.40.50.1820">
    <property type="entry name" value="alpha/beta hydrolase"/>
    <property type="match status" value="1"/>
</dbReference>
<evidence type="ECO:0000313" key="3">
    <source>
        <dbReference type="EMBL" id="GAA4807991.1"/>
    </source>
</evidence>
<evidence type="ECO:0000256" key="1">
    <source>
        <dbReference type="SAM" id="SignalP"/>
    </source>
</evidence>
<accession>A0ABP9CCY6</accession>
<comment type="caution">
    <text evidence="3">The sequence shown here is derived from an EMBL/GenBank/DDBJ whole genome shotgun (WGS) entry which is preliminary data.</text>
</comment>
<dbReference type="InterPro" id="IPR029058">
    <property type="entry name" value="AB_hydrolase_fold"/>
</dbReference>
<organism evidence="3 4">
    <name type="scientific">Tomitella cavernea</name>
    <dbReference type="NCBI Taxonomy" id="1387982"/>
    <lineage>
        <taxon>Bacteria</taxon>
        <taxon>Bacillati</taxon>
        <taxon>Actinomycetota</taxon>
        <taxon>Actinomycetes</taxon>
        <taxon>Mycobacteriales</taxon>
        <taxon>Tomitella</taxon>
    </lineage>
</organism>
<protein>
    <submittedName>
        <fullName evidence="3">Alpha/beta fold hydrolase</fullName>
    </submittedName>
</protein>
<feature type="domain" description="AB hydrolase-1" evidence="2">
    <location>
        <begin position="82"/>
        <end position="169"/>
    </location>
</feature>
<dbReference type="GO" id="GO:0016787">
    <property type="term" value="F:hydrolase activity"/>
    <property type="evidence" value="ECO:0007669"/>
    <property type="project" value="UniProtKB-KW"/>
</dbReference>
<keyword evidence="4" id="KW-1185">Reference proteome</keyword>
<feature type="chain" id="PRO_5046927106" evidence="1">
    <location>
        <begin position="38"/>
        <end position="329"/>
    </location>
</feature>
<name>A0ABP9CCY6_9ACTN</name>
<dbReference type="EMBL" id="BAABKQ010000001">
    <property type="protein sequence ID" value="GAA4807991.1"/>
    <property type="molecule type" value="Genomic_DNA"/>
</dbReference>
<keyword evidence="3" id="KW-0378">Hydrolase</keyword>
<proteinExistence type="predicted"/>
<sequence length="329" mass="34760">MARAAGTRTALAFSLVLSLALTLVLALSLGTASPAAAQSPTDGPLPVPFDISAGVRAGVFPETPPPGANDWNCRPSAEHPYPVVLVNPTGTNQALAWQAGAPLLKNAGYCVFTFNYGNPEWISEIPIQGLADIPSSARTLAATVDRVLAATGTEQVDLVGHSQGGGILPDYYLTQLGGAAKVHTKVGISPSTGTTMSEVVYLRSLIPLLGPAVYGSLAQATPALTQQAVGSPLMRQVYPSGRPTGIDGVHVYSIITRYDEVVTPYDQQFYRGSDVTNILLQDGCAADHSEHISTLYNERSWLFVLNALDPAHAQPVPCFYQAPFAPWVH</sequence>
<evidence type="ECO:0000313" key="4">
    <source>
        <dbReference type="Proteomes" id="UP001500839"/>
    </source>
</evidence>
<gene>
    <name evidence="3" type="ORF">GCM10023353_09490</name>
</gene>
<evidence type="ECO:0000259" key="2">
    <source>
        <dbReference type="Pfam" id="PF00561"/>
    </source>
</evidence>
<keyword evidence="1" id="KW-0732">Signal</keyword>
<reference evidence="4" key="1">
    <citation type="journal article" date="2019" name="Int. J. Syst. Evol. Microbiol.">
        <title>The Global Catalogue of Microorganisms (GCM) 10K type strain sequencing project: providing services to taxonomists for standard genome sequencing and annotation.</title>
        <authorList>
            <consortium name="The Broad Institute Genomics Platform"/>
            <consortium name="The Broad Institute Genome Sequencing Center for Infectious Disease"/>
            <person name="Wu L."/>
            <person name="Ma J."/>
        </authorList>
    </citation>
    <scope>NUCLEOTIDE SEQUENCE [LARGE SCALE GENOMIC DNA]</scope>
    <source>
        <strain evidence="4">JCM 18542</strain>
    </source>
</reference>